<gene>
    <name evidence="1" type="ORF">F5544_21970</name>
</gene>
<dbReference type="AlphaFoldDB" id="A0A6G9YGS6"/>
<evidence type="ECO:0000313" key="2">
    <source>
        <dbReference type="Proteomes" id="UP000503540"/>
    </source>
</evidence>
<evidence type="ECO:0008006" key="3">
    <source>
        <dbReference type="Google" id="ProtNLM"/>
    </source>
</evidence>
<protein>
    <recommendedName>
        <fullName evidence="3">WD40 repeat domain-containing protein</fullName>
    </recommendedName>
</protein>
<dbReference type="Gene3D" id="2.130.10.10">
    <property type="entry name" value="YVTN repeat-like/Quinoprotein amine dehydrogenase"/>
    <property type="match status" value="1"/>
</dbReference>
<dbReference type="KEGG" id="nah:F5544_21970"/>
<dbReference type="EMBL" id="CP046172">
    <property type="protein sequence ID" value="QIS12256.1"/>
    <property type="molecule type" value="Genomic_DNA"/>
</dbReference>
<dbReference type="RefSeq" id="WP_167474967.1">
    <property type="nucleotide sequence ID" value="NZ_CP046172.1"/>
</dbReference>
<dbReference type="InterPro" id="IPR015943">
    <property type="entry name" value="WD40/YVTN_repeat-like_dom_sf"/>
</dbReference>
<proteinExistence type="predicted"/>
<dbReference type="Proteomes" id="UP000503540">
    <property type="component" value="Chromosome"/>
</dbReference>
<name>A0A6G9YGS6_9NOCA</name>
<evidence type="ECO:0000313" key="1">
    <source>
        <dbReference type="EMBL" id="QIS12256.1"/>
    </source>
</evidence>
<accession>A0A6G9YGS6</accession>
<reference evidence="1 2" key="1">
    <citation type="journal article" date="2019" name="ACS Chem. Biol.">
        <title>Identification and Mobilization of a Cryptic Antibiotic Biosynthesis Gene Locus from a Human-Pathogenic Nocardia Isolate.</title>
        <authorList>
            <person name="Herisse M."/>
            <person name="Ishida K."/>
            <person name="Porter J.L."/>
            <person name="Howden B."/>
            <person name="Hertweck C."/>
            <person name="Stinear T.P."/>
            <person name="Pidot S.J."/>
        </authorList>
    </citation>
    <scope>NUCLEOTIDE SEQUENCE [LARGE SCALE GENOMIC DNA]</scope>
    <source>
        <strain evidence="1 2">AUSMDU00012717</strain>
    </source>
</reference>
<dbReference type="SUPFAM" id="SSF50998">
    <property type="entry name" value="Quinoprotein alcohol dehydrogenase-like"/>
    <property type="match status" value="1"/>
</dbReference>
<dbReference type="InterPro" id="IPR011047">
    <property type="entry name" value="Quinoprotein_ADH-like_sf"/>
</dbReference>
<keyword evidence="2" id="KW-1185">Reference proteome</keyword>
<sequence length="260" mass="27711">MAVRRGDDAEDFDYPITLGALPDGREVVVHCPDEYNVLQIDDAETGRRITEGPRSPTDVFHSRLSISPGGRYLLVAGWVWHPYGIAMIFDLAAAAEDAKVLDGPGVLPLDAIYAEVESACWLDDDRVAVAASNDDPLDNKDSDSDVLGPGQLGIWSVGSARWLHRSTVTHPVGTMIACGARIMSLHGHPRLIDPGSGRLLAEWPDVDAGAKDSSYGVTHIPTPVAAAHPNGTRLAIAQQDHIAILNLESFSTAPTVGGRA</sequence>
<organism evidence="1 2">
    <name type="scientific">Nocardia arthritidis</name>
    <dbReference type="NCBI Taxonomy" id="228602"/>
    <lineage>
        <taxon>Bacteria</taxon>
        <taxon>Bacillati</taxon>
        <taxon>Actinomycetota</taxon>
        <taxon>Actinomycetes</taxon>
        <taxon>Mycobacteriales</taxon>
        <taxon>Nocardiaceae</taxon>
        <taxon>Nocardia</taxon>
    </lineage>
</organism>